<feature type="transmembrane region" description="Helical" evidence="7">
    <location>
        <begin position="161"/>
        <end position="183"/>
    </location>
</feature>
<dbReference type="PANTHER" id="PTHR30347">
    <property type="entry name" value="POTASSIUM CHANNEL RELATED"/>
    <property type="match status" value="1"/>
</dbReference>
<evidence type="ECO:0000256" key="3">
    <source>
        <dbReference type="ARBA" id="ARBA00022475"/>
    </source>
</evidence>
<dbReference type="AlphaFoldDB" id="A0A838L658"/>
<dbReference type="InterPro" id="IPR006685">
    <property type="entry name" value="MscS_channel_2nd"/>
</dbReference>
<dbReference type="Gene3D" id="2.30.30.60">
    <property type="match status" value="1"/>
</dbReference>
<dbReference type="InterPro" id="IPR023408">
    <property type="entry name" value="MscS_beta-dom_sf"/>
</dbReference>
<dbReference type="Gene3D" id="1.10.287.1260">
    <property type="match status" value="1"/>
</dbReference>
<keyword evidence="3" id="KW-1003">Cell membrane</keyword>
<evidence type="ECO:0000259" key="10">
    <source>
        <dbReference type="Pfam" id="PF21088"/>
    </source>
</evidence>
<evidence type="ECO:0000256" key="1">
    <source>
        <dbReference type="ARBA" id="ARBA00004651"/>
    </source>
</evidence>
<evidence type="ECO:0000313" key="11">
    <source>
        <dbReference type="EMBL" id="MBA2933949.1"/>
    </source>
</evidence>
<reference evidence="11 12" key="1">
    <citation type="submission" date="2020-07" db="EMBL/GenBank/DDBJ databases">
        <authorList>
            <person name="Sun Q."/>
        </authorList>
    </citation>
    <scope>NUCLEOTIDE SEQUENCE [LARGE SCALE GENOMIC DNA]</scope>
    <source>
        <strain evidence="11 12">CGMCC 1.13654</strain>
    </source>
</reference>
<comment type="subcellular location">
    <subcellularLocation>
        <location evidence="1">Cell membrane</location>
        <topology evidence="1">Multi-pass membrane protein</topology>
    </subcellularLocation>
</comment>
<dbReference type="InterPro" id="IPR011066">
    <property type="entry name" value="MscS_channel_C_sf"/>
</dbReference>
<evidence type="ECO:0000256" key="7">
    <source>
        <dbReference type="SAM" id="Phobius"/>
    </source>
</evidence>
<gene>
    <name evidence="11" type="ORF">HZF05_07530</name>
</gene>
<sequence>MNWLGWLQRWGIPIPHSPDLGSIVLAIVTVVGAYWLGWLAGTRIGPRIAALSRRWMGRSDDFGEKLAAALSQFGSVSLILLIAGNSARLSPLGLMIVAVGLGVSLGVLAYRLAKALSLGTGAAAIIATVCLVATTAGTLGGMQPLIAGLNGIGLTVGKNRISLLGVVNFVVVAVILYAIARIANRVLMHSIGRMHALDVSQRALIQKLASIAVIAVAILFGVDLLGIDLTALTVFSGAAGLAIGFGLQTTFGNLIAGLILLMDRSVKPGDVIAVGDTFGQVTRIGVRAVSVVTRDGKEHILPNQKLMTDPVENWSFSSRNVRVHIKVGVGYDSDLKLAQKLMIEAAMASPRALSDPKPSVWLTAFGDSSVDHEILVWISDPEAGVGNVRSDVLNRLWFAFKENGIEIPYPQREVHIRAAPGPTIKVEN</sequence>
<feature type="transmembrane region" description="Helical" evidence="7">
    <location>
        <begin position="122"/>
        <end position="141"/>
    </location>
</feature>
<feature type="domain" description="Mechanosensitive ion channel MscS C-terminal" evidence="9">
    <location>
        <begin position="325"/>
        <end position="407"/>
    </location>
</feature>
<feature type="domain" description="Mechanosensitive ion channel transmembrane helices 2/3" evidence="10">
    <location>
        <begin position="207"/>
        <end position="248"/>
    </location>
</feature>
<dbReference type="EMBL" id="JACEIB010000004">
    <property type="protein sequence ID" value="MBA2933949.1"/>
    <property type="molecule type" value="Genomic_DNA"/>
</dbReference>
<dbReference type="Pfam" id="PF21088">
    <property type="entry name" value="MS_channel_1st"/>
    <property type="match status" value="1"/>
</dbReference>
<dbReference type="GO" id="GO:0005886">
    <property type="term" value="C:plasma membrane"/>
    <property type="evidence" value="ECO:0007669"/>
    <property type="project" value="UniProtKB-SubCell"/>
</dbReference>
<dbReference type="InterPro" id="IPR052702">
    <property type="entry name" value="MscS-like_channel"/>
</dbReference>
<dbReference type="Pfam" id="PF00924">
    <property type="entry name" value="MS_channel_2nd"/>
    <property type="match status" value="1"/>
</dbReference>
<keyword evidence="12" id="KW-1185">Reference proteome</keyword>
<feature type="domain" description="Mechanosensitive ion channel MscS" evidence="8">
    <location>
        <begin position="250"/>
        <end position="315"/>
    </location>
</feature>
<dbReference type="GO" id="GO:0008381">
    <property type="term" value="F:mechanosensitive monoatomic ion channel activity"/>
    <property type="evidence" value="ECO:0007669"/>
    <property type="project" value="UniProtKB-ARBA"/>
</dbReference>
<dbReference type="Gene3D" id="3.30.70.100">
    <property type="match status" value="1"/>
</dbReference>
<dbReference type="PANTHER" id="PTHR30347:SF1">
    <property type="entry name" value="MECHANOSENSITIVE CHANNEL MSCK"/>
    <property type="match status" value="1"/>
</dbReference>
<keyword evidence="5 7" id="KW-1133">Transmembrane helix</keyword>
<evidence type="ECO:0000256" key="2">
    <source>
        <dbReference type="ARBA" id="ARBA00008017"/>
    </source>
</evidence>
<feature type="transmembrane region" description="Helical" evidence="7">
    <location>
        <begin position="20"/>
        <end position="41"/>
    </location>
</feature>
<dbReference type="SUPFAM" id="SSF50182">
    <property type="entry name" value="Sm-like ribonucleoproteins"/>
    <property type="match status" value="1"/>
</dbReference>
<dbReference type="Pfam" id="PF21082">
    <property type="entry name" value="MS_channel_3rd"/>
    <property type="match status" value="1"/>
</dbReference>
<feature type="transmembrane region" description="Helical" evidence="7">
    <location>
        <begin position="234"/>
        <end position="261"/>
    </location>
</feature>
<dbReference type="InterPro" id="IPR011014">
    <property type="entry name" value="MscS_channel_TM-2"/>
</dbReference>
<dbReference type="SUPFAM" id="SSF82861">
    <property type="entry name" value="Mechanosensitive channel protein MscS (YggB), transmembrane region"/>
    <property type="match status" value="1"/>
</dbReference>
<organism evidence="11 12">
    <name type="scientific">Sphingomonas chungangi</name>
    <dbReference type="NCBI Taxonomy" id="2683589"/>
    <lineage>
        <taxon>Bacteria</taxon>
        <taxon>Pseudomonadati</taxon>
        <taxon>Pseudomonadota</taxon>
        <taxon>Alphaproteobacteria</taxon>
        <taxon>Sphingomonadales</taxon>
        <taxon>Sphingomonadaceae</taxon>
        <taxon>Sphingomonas</taxon>
    </lineage>
</organism>
<dbReference type="RefSeq" id="WP_160365560.1">
    <property type="nucleotide sequence ID" value="NZ_JACEIB010000004.1"/>
</dbReference>
<protein>
    <submittedName>
        <fullName evidence="11">Mechanosensitive ion channel</fullName>
    </submittedName>
</protein>
<keyword evidence="6 7" id="KW-0472">Membrane</keyword>
<comment type="similarity">
    <text evidence="2">Belongs to the MscS (TC 1.A.23) family.</text>
</comment>
<evidence type="ECO:0000256" key="5">
    <source>
        <dbReference type="ARBA" id="ARBA00022989"/>
    </source>
</evidence>
<dbReference type="InterPro" id="IPR049142">
    <property type="entry name" value="MS_channel_1st"/>
</dbReference>
<evidence type="ECO:0000313" key="12">
    <source>
        <dbReference type="Proteomes" id="UP000570166"/>
    </source>
</evidence>
<feature type="transmembrane region" description="Helical" evidence="7">
    <location>
        <begin position="62"/>
        <end position="83"/>
    </location>
</feature>
<accession>A0A838L658</accession>
<evidence type="ECO:0000256" key="4">
    <source>
        <dbReference type="ARBA" id="ARBA00022692"/>
    </source>
</evidence>
<evidence type="ECO:0000259" key="8">
    <source>
        <dbReference type="Pfam" id="PF00924"/>
    </source>
</evidence>
<feature type="transmembrane region" description="Helical" evidence="7">
    <location>
        <begin position="89"/>
        <end position="110"/>
    </location>
</feature>
<evidence type="ECO:0000256" key="6">
    <source>
        <dbReference type="ARBA" id="ARBA00023136"/>
    </source>
</evidence>
<name>A0A838L658_9SPHN</name>
<proteinExistence type="inferred from homology"/>
<dbReference type="Proteomes" id="UP000570166">
    <property type="component" value="Unassembled WGS sequence"/>
</dbReference>
<dbReference type="InterPro" id="IPR049278">
    <property type="entry name" value="MS_channel_C"/>
</dbReference>
<dbReference type="SUPFAM" id="SSF82689">
    <property type="entry name" value="Mechanosensitive channel protein MscS (YggB), C-terminal domain"/>
    <property type="match status" value="1"/>
</dbReference>
<feature type="transmembrane region" description="Helical" evidence="7">
    <location>
        <begin position="204"/>
        <end position="222"/>
    </location>
</feature>
<comment type="caution">
    <text evidence="11">The sequence shown here is derived from an EMBL/GenBank/DDBJ whole genome shotgun (WGS) entry which is preliminary data.</text>
</comment>
<dbReference type="InterPro" id="IPR010920">
    <property type="entry name" value="LSM_dom_sf"/>
</dbReference>
<evidence type="ECO:0000259" key="9">
    <source>
        <dbReference type="Pfam" id="PF21082"/>
    </source>
</evidence>
<keyword evidence="4 7" id="KW-0812">Transmembrane</keyword>